<dbReference type="InterPro" id="IPR047817">
    <property type="entry name" value="ABC2_TM_bact-type"/>
</dbReference>
<organism evidence="8 9">
    <name type="scientific">Plantactinospora soyae</name>
    <dbReference type="NCBI Taxonomy" id="1544732"/>
    <lineage>
        <taxon>Bacteria</taxon>
        <taxon>Bacillati</taxon>
        <taxon>Actinomycetota</taxon>
        <taxon>Actinomycetes</taxon>
        <taxon>Micromonosporales</taxon>
        <taxon>Micromonosporaceae</taxon>
        <taxon>Plantactinospora</taxon>
    </lineage>
</organism>
<evidence type="ECO:0000256" key="2">
    <source>
        <dbReference type="ARBA" id="ARBA00022692"/>
    </source>
</evidence>
<dbReference type="GO" id="GO:0046677">
    <property type="term" value="P:response to antibiotic"/>
    <property type="evidence" value="ECO:0007669"/>
    <property type="project" value="UniProtKB-KW"/>
</dbReference>
<dbReference type="PIRSF" id="PIRSF006648">
    <property type="entry name" value="DrrB"/>
    <property type="match status" value="1"/>
</dbReference>
<protein>
    <submittedName>
        <fullName evidence="8">ABC-2 type transport system permease protein</fullName>
    </submittedName>
</protein>
<dbReference type="Proteomes" id="UP000649753">
    <property type="component" value="Unassembled WGS sequence"/>
</dbReference>
<evidence type="ECO:0000256" key="4">
    <source>
        <dbReference type="ARBA" id="ARBA00023136"/>
    </source>
</evidence>
<feature type="transmembrane region" description="Helical" evidence="6">
    <location>
        <begin position="83"/>
        <end position="105"/>
    </location>
</feature>
<keyword evidence="2 6" id="KW-0812">Transmembrane</keyword>
<feature type="transmembrane region" description="Helical" evidence="6">
    <location>
        <begin position="165"/>
        <end position="185"/>
    </location>
</feature>
<dbReference type="Pfam" id="PF12698">
    <property type="entry name" value="ABC2_membrane_3"/>
    <property type="match status" value="1"/>
</dbReference>
<name>A0A927M5G4_9ACTN</name>
<sequence length="271" mass="28422">MNATASRQTDRPVSSIRATPGRIAVRSTAKLVVTEAKLFVREPLGAFFGIIFPAALILILGSAMPGFNEPSADVGGRIPVEVYLPITLALAIGTVALVNLLNTLAANREKGVLRRLSTTPVPPVRLLVAQLVVNVIALIVGSGLALLAAWGAFRISAHPNVPGLLIAFVLGAASMVSLAVLLAAFTPTSRAAVGLGSLIYYPMLFAAGVWTPGPLMPEAVRRISDFTPLGAASQALQDSWAGDWPQPLHLVVMLGFTVVFGGLATKLFRWS</sequence>
<dbReference type="PROSITE" id="PS51012">
    <property type="entry name" value="ABC_TM2"/>
    <property type="match status" value="1"/>
</dbReference>
<dbReference type="GO" id="GO:0140359">
    <property type="term" value="F:ABC-type transporter activity"/>
    <property type="evidence" value="ECO:0007669"/>
    <property type="project" value="InterPro"/>
</dbReference>
<proteinExistence type="predicted"/>
<keyword evidence="5" id="KW-0046">Antibiotic resistance</keyword>
<dbReference type="InterPro" id="IPR013525">
    <property type="entry name" value="ABC2_TM"/>
</dbReference>
<feature type="transmembrane region" description="Helical" evidence="6">
    <location>
        <begin position="44"/>
        <end position="63"/>
    </location>
</feature>
<feature type="transmembrane region" description="Helical" evidence="6">
    <location>
        <begin position="192"/>
        <end position="211"/>
    </location>
</feature>
<feature type="transmembrane region" description="Helical" evidence="6">
    <location>
        <begin position="126"/>
        <end position="153"/>
    </location>
</feature>
<dbReference type="RefSeq" id="WP_192766911.1">
    <property type="nucleotide sequence ID" value="NZ_JADBEB010000001.1"/>
</dbReference>
<feature type="domain" description="ABC transmembrane type-2" evidence="7">
    <location>
        <begin position="44"/>
        <end position="271"/>
    </location>
</feature>
<gene>
    <name evidence="8" type="ORF">H4W31_002619</name>
</gene>
<dbReference type="InterPro" id="IPR000412">
    <property type="entry name" value="ABC_2_transport"/>
</dbReference>
<evidence type="ECO:0000313" key="8">
    <source>
        <dbReference type="EMBL" id="MBE1486981.1"/>
    </source>
</evidence>
<evidence type="ECO:0000256" key="3">
    <source>
        <dbReference type="ARBA" id="ARBA00022989"/>
    </source>
</evidence>
<comment type="caution">
    <text evidence="8">The sequence shown here is derived from an EMBL/GenBank/DDBJ whole genome shotgun (WGS) entry which is preliminary data.</text>
</comment>
<reference evidence="8" key="1">
    <citation type="submission" date="2020-10" db="EMBL/GenBank/DDBJ databases">
        <title>Sequencing the genomes of 1000 actinobacteria strains.</title>
        <authorList>
            <person name="Klenk H.-P."/>
        </authorList>
    </citation>
    <scope>NUCLEOTIDE SEQUENCE</scope>
    <source>
        <strain evidence="8">DSM 46832</strain>
    </source>
</reference>
<feature type="transmembrane region" description="Helical" evidence="6">
    <location>
        <begin position="248"/>
        <end position="268"/>
    </location>
</feature>
<dbReference type="GO" id="GO:0043190">
    <property type="term" value="C:ATP-binding cassette (ABC) transporter complex"/>
    <property type="evidence" value="ECO:0007669"/>
    <property type="project" value="InterPro"/>
</dbReference>
<evidence type="ECO:0000313" key="9">
    <source>
        <dbReference type="Proteomes" id="UP000649753"/>
    </source>
</evidence>
<evidence type="ECO:0000256" key="5">
    <source>
        <dbReference type="ARBA" id="ARBA00023251"/>
    </source>
</evidence>
<keyword evidence="3 6" id="KW-1133">Transmembrane helix</keyword>
<dbReference type="PANTHER" id="PTHR43027:SF2">
    <property type="entry name" value="TRANSPORT PERMEASE PROTEIN"/>
    <property type="match status" value="1"/>
</dbReference>
<keyword evidence="9" id="KW-1185">Reference proteome</keyword>
<dbReference type="EMBL" id="JADBEB010000001">
    <property type="protein sequence ID" value="MBE1486981.1"/>
    <property type="molecule type" value="Genomic_DNA"/>
</dbReference>
<keyword evidence="4 6" id="KW-0472">Membrane</keyword>
<dbReference type="AlphaFoldDB" id="A0A927M5G4"/>
<dbReference type="InterPro" id="IPR052902">
    <property type="entry name" value="ABC-2_transporter"/>
</dbReference>
<dbReference type="PANTHER" id="PTHR43027">
    <property type="entry name" value="DOXORUBICIN RESISTANCE ABC TRANSPORTER PERMEASE PROTEIN DRRC-RELATED"/>
    <property type="match status" value="1"/>
</dbReference>
<comment type="subcellular location">
    <subcellularLocation>
        <location evidence="1">Membrane</location>
        <topology evidence="1">Multi-pass membrane protein</topology>
    </subcellularLocation>
</comment>
<evidence type="ECO:0000256" key="6">
    <source>
        <dbReference type="SAM" id="Phobius"/>
    </source>
</evidence>
<evidence type="ECO:0000256" key="1">
    <source>
        <dbReference type="ARBA" id="ARBA00004141"/>
    </source>
</evidence>
<evidence type="ECO:0000259" key="7">
    <source>
        <dbReference type="PROSITE" id="PS51012"/>
    </source>
</evidence>
<accession>A0A927M5G4</accession>